<dbReference type="SMART" id="SM00304">
    <property type="entry name" value="HAMP"/>
    <property type="match status" value="1"/>
</dbReference>
<evidence type="ECO:0000256" key="9">
    <source>
        <dbReference type="SAM" id="Phobius"/>
    </source>
</evidence>
<feature type="transmembrane region" description="Helical" evidence="9">
    <location>
        <begin position="25"/>
        <end position="45"/>
    </location>
</feature>
<keyword evidence="8" id="KW-0175">Coiled coil</keyword>
<dbReference type="EMBL" id="LDXT01000079">
    <property type="protein sequence ID" value="KRT55455.1"/>
    <property type="molecule type" value="Genomic_DNA"/>
</dbReference>
<keyword evidence="3 9" id="KW-1133">Transmembrane helix</keyword>
<dbReference type="PRINTS" id="PR00260">
    <property type="entry name" value="CHEMTRNSDUCR"/>
</dbReference>
<dbReference type="CDD" id="cd11386">
    <property type="entry name" value="MCP_signal"/>
    <property type="match status" value="1"/>
</dbReference>
<dbReference type="InterPro" id="IPR004089">
    <property type="entry name" value="MCPsignal_dom"/>
</dbReference>
<dbReference type="AlphaFoldDB" id="A0A0T5Z282"/>
<dbReference type="FunFam" id="1.10.287.950:FF:000001">
    <property type="entry name" value="Methyl-accepting chemotaxis sensory transducer"/>
    <property type="match status" value="1"/>
</dbReference>
<evidence type="ECO:0000256" key="7">
    <source>
        <dbReference type="PROSITE-ProRule" id="PRU00284"/>
    </source>
</evidence>
<dbReference type="PROSITE" id="PS50885">
    <property type="entry name" value="HAMP"/>
    <property type="match status" value="1"/>
</dbReference>
<proteinExistence type="inferred from homology"/>
<comment type="subcellular location">
    <subcellularLocation>
        <location evidence="1">Membrane</location>
        <topology evidence="1">Multi-pass membrane protein</topology>
    </subcellularLocation>
</comment>
<dbReference type="InterPro" id="IPR029095">
    <property type="entry name" value="NarX-like_N"/>
</dbReference>
<dbReference type="InterPro" id="IPR003660">
    <property type="entry name" value="HAMP_dom"/>
</dbReference>
<dbReference type="GO" id="GO:0016020">
    <property type="term" value="C:membrane"/>
    <property type="evidence" value="ECO:0007669"/>
    <property type="project" value="UniProtKB-SubCell"/>
</dbReference>
<evidence type="ECO:0000256" key="8">
    <source>
        <dbReference type="SAM" id="Coils"/>
    </source>
</evidence>
<evidence type="ECO:0000256" key="5">
    <source>
        <dbReference type="ARBA" id="ARBA00023224"/>
    </source>
</evidence>
<dbReference type="EMBL" id="LMXI01000621">
    <property type="protein sequence ID" value="KRT56969.1"/>
    <property type="molecule type" value="Genomic_DNA"/>
</dbReference>
<dbReference type="Pfam" id="PF13675">
    <property type="entry name" value="PilJ"/>
    <property type="match status" value="1"/>
</dbReference>
<sequence>MKRLIGSFIQHSLDLVGIKRIRSQLLTLNVLLIAFGLFSIASIYWSLDSDAAAINIAGRQRMLSQRVAKEALMVVQGVESPAVVQKTLALFEDSQHRLLLGDPEAGITPPMNEAIRQQLAKTSQLWSAYRRHLEAYLATPSPDSLKAIREKAQKVQEEANLAVKLMEREANHQVFLRAGWAIGMIVVLLLFTNNIRIYTLHTLMDPIETLRNRFLRVSEGDFTQPMPESDLDNEVSQTSRAYNAMLVEIGNMVRQVIDDAIHIGQEAINLTSVAEISRNGARKQYIEINQLSSAMNTTSDAVQDVARSAAQAADAAEETNQEAVSGKRIMTQLADVMDALMQQSGAAATVVGELEQDSQSIGQVLEVIKGIAEQTNLLALNAAIEAARAGEQGRGFAVVADEVRALAARTQTSTEEIRQIIERLQQQSKKAVVTMEESRLQADEGSSRAVEASNAMEKIIDAIGTITSMNTQIATAAEEQGQTAELMSRNVETIGTVAAETAEAADKTIQVSSMLSQGLDSLRSQASRFRIDAT</sequence>
<evidence type="ECO:0000259" key="10">
    <source>
        <dbReference type="PROSITE" id="PS50111"/>
    </source>
</evidence>
<keyword evidence="2 9" id="KW-0812">Transmembrane</keyword>
<evidence type="ECO:0000259" key="11">
    <source>
        <dbReference type="PROSITE" id="PS50885"/>
    </source>
</evidence>
<dbReference type="SMART" id="SM00283">
    <property type="entry name" value="MA"/>
    <property type="match status" value="1"/>
</dbReference>
<evidence type="ECO:0000313" key="13">
    <source>
        <dbReference type="EMBL" id="KRT56969.1"/>
    </source>
</evidence>
<comment type="similarity">
    <text evidence="6">Belongs to the methyl-accepting chemotaxis (MCP) protein family.</text>
</comment>
<dbReference type="PANTHER" id="PTHR32089">
    <property type="entry name" value="METHYL-ACCEPTING CHEMOTAXIS PROTEIN MCPB"/>
    <property type="match status" value="1"/>
</dbReference>
<dbReference type="Proteomes" id="UP000051276">
    <property type="component" value="Unassembled WGS sequence"/>
</dbReference>
<evidence type="ECO:0000256" key="4">
    <source>
        <dbReference type="ARBA" id="ARBA00023136"/>
    </source>
</evidence>
<protein>
    <submittedName>
        <fullName evidence="13">Methyl-accepting chemotaxis protein</fullName>
    </submittedName>
</protein>
<dbReference type="GO" id="GO:0007165">
    <property type="term" value="P:signal transduction"/>
    <property type="evidence" value="ECO:0007669"/>
    <property type="project" value="UniProtKB-KW"/>
</dbReference>
<dbReference type="GO" id="GO:0004888">
    <property type="term" value="F:transmembrane signaling receptor activity"/>
    <property type="evidence" value="ECO:0007669"/>
    <property type="project" value="InterPro"/>
</dbReference>
<dbReference type="CDD" id="cd06225">
    <property type="entry name" value="HAMP"/>
    <property type="match status" value="1"/>
</dbReference>
<evidence type="ECO:0000256" key="6">
    <source>
        <dbReference type="ARBA" id="ARBA00029447"/>
    </source>
</evidence>
<keyword evidence="5 7" id="KW-0807">Transducer</keyword>
<dbReference type="RefSeq" id="WP_057957096.1">
    <property type="nucleotide sequence ID" value="NZ_KQ556995.1"/>
</dbReference>
<evidence type="ECO:0000313" key="15">
    <source>
        <dbReference type="Proteomes" id="UP000051634"/>
    </source>
</evidence>
<evidence type="ECO:0000313" key="14">
    <source>
        <dbReference type="Proteomes" id="UP000051276"/>
    </source>
</evidence>
<keyword evidence="15" id="KW-1185">Reference proteome</keyword>
<keyword evidence="4 9" id="KW-0472">Membrane</keyword>
<dbReference type="PROSITE" id="PS50111">
    <property type="entry name" value="CHEMOTAXIS_TRANSDUC_2"/>
    <property type="match status" value="1"/>
</dbReference>
<evidence type="ECO:0000313" key="12">
    <source>
        <dbReference type="EMBL" id="KRT55455.1"/>
    </source>
</evidence>
<evidence type="ECO:0000256" key="3">
    <source>
        <dbReference type="ARBA" id="ARBA00022989"/>
    </source>
</evidence>
<accession>A0A0T5Z282</accession>
<gene>
    <name evidence="12" type="ORF">Ga0074115_11847</name>
    <name evidence="13" type="ORF">Ga0076813_10733</name>
</gene>
<dbReference type="Proteomes" id="UP000051634">
    <property type="component" value="Unassembled WGS sequence"/>
</dbReference>
<dbReference type="Pfam" id="PF00015">
    <property type="entry name" value="MCPsignal"/>
    <property type="match status" value="1"/>
</dbReference>
<dbReference type="PANTHER" id="PTHR32089:SF119">
    <property type="entry name" value="METHYL-ACCEPTING CHEMOTAXIS PROTEIN CTPL"/>
    <property type="match status" value="1"/>
</dbReference>
<feature type="coiled-coil region" evidence="8">
    <location>
        <begin position="407"/>
        <end position="441"/>
    </location>
</feature>
<evidence type="ECO:0000256" key="2">
    <source>
        <dbReference type="ARBA" id="ARBA00022692"/>
    </source>
</evidence>
<dbReference type="Pfam" id="PF00672">
    <property type="entry name" value="HAMP"/>
    <property type="match status" value="1"/>
</dbReference>
<dbReference type="OrthoDB" id="49457at2"/>
<feature type="domain" description="HAMP" evidence="11">
    <location>
        <begin position="201"/>
        <end position="254"/>
    </location>
</feature>
<comment type="caution">
    <text evidence="13">The sequence shown here is derived from an EMBL/GenBank/DDBJ whole genome shotgun (WGS) entry which is preliminary data.</text>
</comment>
<name>A0A0T5Z282_9GAMM</name>
<dbReference type="GO" id="GO:0006935">
    <property type="term" value="P:chemotaxis"/>
    <property type="evidence" value="ECO:0007669"/>
    <property type="project" value="InterPro"/>
</dbReference>
<evidence type="ECO:0000256" key="1">
    <source>
        <dbReference type="ARBA" id="ARBA00004141"/>
    </source>
</evidence>
<feature type="domain" description="Methyl-accepting transducer" evidence="10">
    <location>
        <begin position="259"/>
        <end position="495"/>
    </location>
</feature>
<organism evidence="13 14">
    <name type="scientific">endosymbiont of Ridgeia piscesae</name>
    <dbReference type="NCBI Taxonomy" id="54398"/>
    <lineage>
        <taxon>Bacteria</taxon>
        <taxon>Pseudomonadati</taxon>
        <taxon>Pseudomonadota</taxon>
        <taxon>Gammaproteobacteria</taxon>
        <taxon>sulfur-oxidizing symbionts</taxon>
    </lineage>
</organism>
<dbReference type="InterPro" id="IPR004090">
    <property type="entry name" value="Chemotax_Me-accpt_rcpt"/>
</dbReference>
<reference evidence="14 15" key="1">
    <citation type="submission" date="2015-11" db="EMBL/GenBank/DDBJ databases">
        <title>The genome of Candidatus Endoriftia persephone in Ridgeia piscesae and population structure of the North Eastern Pacific vestimentiferan symbionts.</title>
        <authorList>
            <person name="Perez M."/>
            <person name="Juniper K.S."/>
        </authorList>
    </citation>
    <scope>NUCLEOTIDE SEQUENCE [LARGE SCALE GENOMIC DNA]</scope>
    <source>
        <strain evidence="13">Ind10</strain>
        <strain evidence="12">Ind11</strain>
    </source>
</reference>
<dbReference type="STRING" id="54398.Ga0074115_11847"/>
<dbReference type="SUPFAM" id="SSF58104">
    <property type="entry name" value="Methyl-accepting chemotaxis protein (MCP) signaling domain"/>
    <property type="match status" value="1"/>
</dbReference>
<dbReference type="Gene3D" id="1.10.287.950">
    <property type="entry name" value="Methyl-accepting chemotaxis protein"/>
    <property type="match status" value="1"/>
</dbReference>